<feature type="region of interest" description="Disordered" evidence="1">
    <location>
        <begin position="90"/>
        <end position="109"/>
    </location>
</feature>
<feature type="chain" id="PRO_5006059501" description="RxLR-like protein" evidence="2">
    <location>
        <begin position="24"/>
        <end position="230"/>
    </location>
</feature>
<evidence type="ECO:0000256" key="2">
    <source>
        <dbReference type="SAM" id="SignalP"/>
    </source>
</evidence>
<dbReference type="AlphaFoldDB" id="A0A0P1BHA4"/>
<accession>A0A0P1BHA4</accession>
<feature type="signal peptide" evidence="2">
    <location>
        <begin position="1"/>
        <end position="23"/>
    </location>
</feature>
<feature type="region of interest" description="Disordered" evidence="1">
    <location>
        <begin position="42"/>
        <end position="63"/>
    </location>
</feature>
<protein>
    <recommendedName>
        <fullName evidence="5">RxLR-like protein</fullName>
    </recommendedName>
</protein>
<sequence>MKLFLSLLLGTLLLALDVSCAGSKDALSQPIDIEMSDVRRASLETKPRQQASSKGKAPAFMSDKLDSLPHEAPAFMLDRLDSLPREAPTRFDQASTSYHSDDESGSSLRRWNEHHGATASYRMDVVHTKPLRSSRASAMIDQIEELHDARVVPTRPRSFQKHALQCTHPDCRHLHPAATTHARPPPGNIAIKPSSSSGQSEMSSRVLRTFSLTGTRTSLGKSMLKWVSKG</sequence>
<organism evidence="3 4">
    <name type="scientific">Ceraceosorus bombacis</name>
    <dbReference type="NCBI Taxonomy" id="401625"/>
    <lineage>
        <taxon>Eukaryota</taxon>
        <taxon>Fungi</taxon>
        <taxon>Dikarya</taxon>
        <taxon>Basidiomycota</taxon>
        <taxon>Ustilaginomycotina</taxon>
        <taxon>Exobasidiomycetes</taxon>
        <taxon>Ceraceosorales</taxon>
        <taxon>Ceraceosoraceae</taxon>
        <taxon>Ceraceosorus</taxon>
    </lineage>
</organism>
<evidence type="ECO:0008006" key="5">
    <source>
        <dbReference type="Google" id="ProtNLM"/>
    </source>
</evidence>
<evidence type="ECO:0000256" key="1">
    <source>
        <dbReference type="SAM" id="MobiDB-lite"/>
    </source>
</evidence>
<reference evidence="3 4" key="1">
    <citation type="submission" date="2014-09" db="EMBL/GenBank/DDBJ databases">
        <authorList>
            <person name="Magalhaes I.L.F."/>
            <person name="Oliveira U."/>
            <person name="Santos F.R."/>
            <person name="Vidigal T.H.D.A."/>
            <person name="Brescovit A.D."/>
            <person name="Santos A.J."/>
        </authorList>
    </citation>
    <scope>NUCLEOTIDE SEQUENCE [LARGE SCALE GENOMIC DNA]</scope>
</reference>
<name>A0A0P1BHA4_9BASI</name>
<evidence type="ECO:0000313" key="4">
    <source>
        <dbReference type="Proteomes" id="UP000054845"/>
    </source>
</evidence>
<proteinExistence type="predicted"/>
<dbReference type="Proteomes" id="UP000054845">
    <property type="component" value="Unassembled WGS sequence"/>
</dbReference>
<feature type="compositionally biased region" description="Low complexity" evidence="1">
    <location>
        <begin position="194"/>
        <end position="204"/>
    </location>
</feature>
<keyword evidence="2" id="KW-0732">Signal</keyword>
<feature type="region of interest" description="Disordered" evidence="1">
    <location>
        <begin position="177"/>
        <end position="204"/>
    </location>
</feature>
<evidence type="ECO:0000313" key="3">
    <source>
        <dbReference type="EMBL" id="CEH15383.1"/>
    </source>
</evidence>
<dbReference type="EMBL" id="CCYA01000260">
    <property type="protein sequence ID" value="CEH15383.1"/>
    <property type="molecule type" value="Genomic_DNA"/>
</dbReference>
<keyword evidence="4" id="KW-1185">Reference proteome</keyword>